<dbReference type="InterPro" id="IPR050418">
    <property type="entry name" value="D-iso_2-hydroxyacid_DH_PdxB"/>
</dbReference>
<dbReference type="EMBL" id="JAKQYM010000015">
    <property type="protein sequence ID" value="MCI2230333.1"/>
    <property type="molecule type" value="Genomic_DNA"/>
</dbReference>
<feature type="domain" description="D-isomer specific 2-hydroxyacid dehydrogenase NAD-binding" evidence="6">
    <location>
        <begin position="111"/>
        <end position="279"/>
    </location>
</feature>
<keyword evidence="3" id="KW-0520">NAD</keyword>
<dbReference type="Gene3D" id="3.40.50.720">
    <property type="entry name" value="NAD(P)-binding Rossmann-like Domain"/>
    <property type="match status" value="2"/>
</dbReference>
<accession>A0A9X1VR66</accession>
<evidence type="ECO:0000256" key="4">
    <source>
        <dbReference type="RuleBase" id="RU003719"/>
    </source>
</evidence>
<dbReference type="Pfam" id="PF00389">
    <property type="entry name" value="2-Hacid_dh"/>
    <property type="match status" value="1"/>
</dbReference>
<dbReference type="InterPro" id="IPR006139">
    <property type="entry name" value="D-isomer_2_OHA_DH_cat_dom"/>
</dbReference>
<dbReference type="GO" id="GO:0016616">
    <property type="term" value="F:oxidoreductase activity, acting on the CH-OH group of donors, NAD or NADP as acceptor"/>
    <property type="evidence" value="ECO:0007669"/>
    <property type="project" value="InterPro"/>
</dbReference>
<gene>
    <name evidence="7" type="ORF">MC378_14230</name>
</gene>
<evidence type="ECO:0000259" key="5">
    <source>
        <dbReference type="Pfam" id="PF00389"/>
    </source>
</evidence>
<keyword evidence="2 4" id="KW-0560">Oxidoreductase</keyword>
<reference evidence="7" key="1">
    <citation type="submission" date="2022-02" db="EMBL/GenBank/DDBJ databases">
        <title>Polaribacter sp. MSW13, isolated from seawater.</title>
        <authorList>
            <person name="Kristyanto S."/>
            <person name="Jung J."/>
            <person name="Jeon C.O."/>
        </authorList>
    </citation>
    <scope>NUCLEOTIDE SEQUENCE</scope>
    <source>
        <strain evidence="7">MSW13</strain>
    </source>
</reference>
<evidence type="ECO:0000313" key="8">
    <source>
        <dbReference type="Proteomes" id="UP001139369"/>
    </source>
</evidence>
<dbReference type="InterPro" id="IPR029753">
    <property type="entry name" value="D-isomer_DH_CS"/>
</dbReference>
<dbReference type="PROSITE" id="PS00670">
    <property type="entry name" value="D_2_HYDROXYACID_DH_2"/>
    <property type="match status" value="1"/>
</dbReference>
<dbReference type="SUPFAM" id="SSF51735">
    <property type="entry name" value="NAD(P)-binding Rossmann-fold domains"/>
    <property type="match status" value="1"/>
</dbReference>
<dbReference type="SUPFAM" id="SSF52283">
    <property type="entry name" value="Formate/glycerate dehydrogenase catalytic domain-like"/>
    <property type="match status" value="1"/>
</dbReference>
<evidence type="ECO:0000256" key="1">
    <source>
        <dbReference type="ARBA" id="ARBA00005854"/>
    </source>
</evidence>
<dbReference type="PANTHER" id="PTHR43761:SF1">
    <property type="entry name" value="D-ISOMER SPECIFIC 2-HYDROXYACID DEHYDROGENASE CATALYTIC DOMAIN-CONTAINING PROTEIN-RELATED"/>
    <property type="match status" value="1"/>
</dbReference>
<dbReference type="PANTHER" id="PTHR43761">
    <property type="entry name" value="D-ISOMER SPECIFIC 2-HYDROXYACID DEHYDROGENASE FAMILY PROTEIN (AFU_ORTHOLOGUE AFUA_1G13630)"/>
    <property type="match status" value="1"/>
</dbReference>
<feature type="domain" description="D-isomer specific 2-hydroxyacid dehydrogenase catalytic" evidence="5">
    <location>
        <begin position="21"/>
        <end position="302"/>
    </location>
</feature>
<dbReference type="InterPro" id="IPR006140">
    <property type="entry name" value="D-isomer_DH_NAD-bd"/>
</dbReference>
<dbReference type="RefSeq" id="WP_242179443.1">
    <property type="nucleotide sequence ID" value="NZ_JAKQYM010000015.1"/>
</dbReference>
<evidence type="ECO:0000259" key="6">
    <source>
        <dbReference type="Pfam" id="PF02826"/>
    </source>
</evidence>
<proteinExistence type="inferred from homology"/>
<evidence type="ECO:0000256" key="3">
    <source>
        <dbReference type="ARBA" id="ARBA00023027"/>
    </source>
</evidence>
<dbReference type="AlphaFoldDB" id="A0A9X1VR66"/>
<dbReference type="Proteomes" id="UP001139369">
    <property type="component" value="Unassembled WGS sequence"/>
</dbReference>
<comment type="similarity">
    <text evidence="1 4">Belongs to the D-isomer specific 2-hydroxyacid dehydrogenase family.</text>
</comment>
<dbReference type="GO" id="GO:0051287">
    <property type="term" value="F:NAD binding"/>
    <property type="evidence" value="ECO:0007669"/>
    <property type="project" value="InterPro"/>
</dbReference>
<dbReference type="InterPro" id="IPR036291">
    <property type="entry name" value="NAD(P)-bd_dom_sf"/>
</dbReference>
<sequence length="303" mass="33600">MKVKVAIKSLEQNIYFKNKSDNIFEEVVYVENRPSEEEMPDFLSNTDVVIIGAREKISKIVLEKSKSLPKIIGTLSVGLDHIDIEEIEKRGIKVINAPTANVLSVAEHVIGFALALSKNLKLSHQAVINDEGRAGVIKKPFELFNKTIGIVGLGKIGSKVAEFAKCFGMNVISTTQSKTTGSDGEINFVELKKLFTDSDIISINVPLNNETANFINKELLEYSKPNLNLINTSRSEVVNHKDILQLLVDNKISGYAEDSDHVLKELAQHPNVICSPHLAGLTNEASDRLDNELIDNIEKYFNK</sequence>
<dbReference type="CDD" id="cd05198">
    <property type="entry name" value="formate_dh_like"/>
    <property type="match status" value="1"/>
</dbReference>
<name>A0A9X1VR66_9FLAO</name>
<evidence type="ECO:0000313" key="7">
    <source>
        <dbReference type="EMBL" id="MCI2230333.1"/>
    </source>
</evidence>
<keyword evidence="8" id="KW-1185">Reference proteome</keyword>
<organism evidence="7 8">
    <name type="scientific">Polaribacter marinus</name>
    <dbReference type="NCBI Taxonomy" id="2916838"/>
    <lineage>
        <taxon>Bacteria</taxon>
        <taxon>Pseudomonadati</taxon>
        <taxon>Bacteroidota</taxon>
        <taxon>Flavobacteriia</taxon>
        <taxon>Flavobacteriales</taxon>
        <taxon>Flavobacteriaceae</taxon>
    </lineage>
</organism>
<protein>
    <submittedName>
        <fullName evidence="7">D-isomer specific 2-hydroxyacid dehydrogenase family protein</fullName>
    </submittedName>
</protein>
<comment type="caution">
    <text evidence="7">The sequence shown here is derived from an EMBL/GenBank/DDBJ whole genome shotgun (WGS) entry which is preliminary data.</text>
</comment>
<evidence type="ECO:0000256" key="2">
    <source>
        <dbReference type="ARBA" id="ARBA00023002"/>
    </source>
</evidence>
<dbReference type="Pfam" id="PF02826">
    <property type="entry name" value="2-Hacid_dh_C"/>
    <property type="match status" value="1"/>
</dbReference>